<evidence type="ECO:0000256" key="4">
    <source>
        <dbReference type="ARBA" id="ARBA00022989"/>
    </source>
</evidence>
<keyword evidence="4" id="KW-0472">Membrane</keyword>
<evidence type="ECO:0000256" key="7">
    <source>
        <dbReference type="SAM" id="SignalP"/>
    </source>
</evidence>
<accession>A0A937X2Q0</accession>
<keyword evidence="5" id="KW-0131">Cell cycle</keyword>
<feature type="compositionally biased region" description="Basic and acidic residues" evidence="6">
    <location>
        <begin position="240"/>
        <end position="249"/>
    </location>
</feature>
<feature type="signal peptide" evidence="7">
    <location>
        <begin position="1"/>
        <end position="21"/>
    </location>
</feature>
<dbReference type="InterPro" id="IPR026579">
    <property type="entry name" value="FtsQ"/>
</dbReference>
<dbReference type="AlphaFoldDB" id="A0A937X2Q0"/>
<name>A0A937X2Q0_9BACT</name>
<evidence type="ECO:0000313" key="9">
    <source>
        <dbReference type="EMBL" id="MBM3273712.1"/>
    </source>
</evidence>
<feature type="region of interest" description="Disordered" evidence="6">
    <location>
        <begin position="224"/>
        <end position="317"/>
    </location>
</feature>
<keyword evidence="2" id="KW-0132">Cell division</keyword>
<gene>
    <name evidence="9" type="ORF">FJZ00_01060</name>
</gene>
<dbReference type="PANTHER" id="PTHR35851">
    <property type="entry name" value="CELL DIVISION PROTEIN FTSQ"/>
    <property type="match status" value="1"/>
</dbReference>
<evidence type="ECO:0000256" key="6">
    <source>
        <dbReference type="SAM" id="MobiDB-lite"/>
    </source>
</evidence>
<evidence type="ECO:0000256" key="2">
    <source>
        <dbReference type="ARBA" id="ARBA00022618"/>
    </source>
</evidence>
<feature type="chain" id="PRO_5037506204" evidence="7">
    <location>
        <begin position="22"/>
        <end position="317"/>
    </location>
</feature>
<feature type="compositionally biased region" description="Basic and acidic residues" evidence="6">
    <location>
        <begin position="301"/>
        <end position="317"/>
    </location>
</feature>
<feature type="domain" description="POTRA" evidence="8">
    <location>
        <begin position="47"/>
        <end position="94"/>
    </location>
</feature>
<proteinExistence type="predicted"/>
<reference evidence="9 10" key="1">
    <citation type="submission" date="2019-03" db="EMBL/GenBank/DDBJ databases">
        <title>Lake Tanganyika Metagenome-Assembled Genomes (MAGs).</title>
        <authorList>
            <person name="Tran P."/>
        </authorList>
    </citation>
    <scope>NUCLEOTIDE SEQUENCE [LARGE SCALE GENOMIC DNA]</scope>
    <source>
        <strain evidence="9">K_DeepCast_65m_m2_236</strain>
    </source>
</reference>
<protein>
    <submittedName>
        <fullName evidence="9">FtsQ-type POTRA domain-containing protein</fullName>
    </submittedName>
</protein>
<evidence type="ECO:0000256" key="1">
    <source>
        <dbReference type="ARBA" id="ARBA00022475"/>
    </source>
</evidence>
<keyword evidence="3" id="KW-0812">Transmembrane</keyword>
<sequence>MKVVSVLYGLLAAGALAGAWAAPVWDWDGRTELFGASLVEKAAVARLLPEPGKPIFLLDPAPLEDRLEKISAVKDARVRRWAFPPRLEIRLTEREAAALLMNPAASDSSRIYLDPDGAAFSAHKALPRPTLTVLAREPSLGQTDRPAFAAVAAVWPRRTAGTLDVRNAASWRATIGGIPVLLGPPDDVPAKFRALQRLLPLAEGTRKTLQYVDVRFPDAPSFRVAQAKAQDEQGVATAGNRDRADDRRPVGHAIPQPGGLRQAKPSEPARRGLGPHAQPGREGKGGSREGSGPAKAAPGRGGERPERQADHGDRHRD</sequence>
<dbReference type="EMBL" id="VGJX01000033">
    <property type="protein sequence ID" value="MBM3273712.1"/>
    <property type="molecule type" value="Genomic_DNA"/>
</dbReference>
<organism evidence="9 10">
    <name type="scientific">Candidatus Tanganyikabacteria bacterium</name>
    <dbReference type="NCBI Taxonomy" id="2961651"/>
    <lineage>
        <taxon>Bacteria</taxon>
        <taxon>Bacillati</taxon>
        <taxon>Candidatus Sericytochromatia</taxon>
        <taxon>Candidatus Tanganyikabacteria</taxon>
    </lineage>
</organism>
<evidence type="ECO:0000256" key="3">
    <source>
        <dbReference type="ARBA" id="ARBA00022692"/>
    </source>
</evidence>
<dbReference type="Pfam" id="PF08478">
    <property type="entry name" value="POTRA_1"/>
    <property type="match status" value="1"/>
</dbReference>
<dbReference type="PANTHER" id="PTHR35851:SF1">
    <property type="entry name" value="CELL DIVISION PROTEIN FTSQ"/>
    <property type="match status" value="1"/>
</dbReference>
<keyword evidence="1" id="KW-1003">Cell membrane</keyword>
<keyword evidence="4" id="KW-1133">Transmembrane helix</keyword>
<dbReference type="InterPro" id="IPR013685">
    <property type="entry name" value="POTRA_FtsQ_type"/>
</dbReference>
<evidence type="ECO:0000313" key="10">
    <source>
        <dbReference type="Proteomes" id="UP000703893"/>
    </source>
</evidence>
<evidence type="ECO:0000256" key="5">
    <source>
        <dbReference type="ARBA" id="ARBA00023306"/>
    </source>
</evidence>
<dbReference type="GO" id="GO:0090529">
    <property type="term" value="P:cell septum assembly"/>
    <property type="evidence" value="ECO:0007669"/>
    <property type="project" value="InterPro"/>
</dbReference>
<keyword evidence="7" id="KW-0732">Signal</keyword>
<evidence type="ECO:0000259" key="8">
    <source>
        <dbReference type="Pfam" id="PF08478"/>
    </source>
</evidence>
<dbReference type="Proteomes" id="UP000703893">
    <property type="component" value="Unassembled WGS sequence"/>
</dbReference>
<comment type="caution">
    <text evidence="9">The sequence shown here is derived from an EMBL/GenBank/DDBJ whole genome shotgun (WGS) entry which is preliminary data.</text>
</comment>
<dbReference type="Gene3D" id="3.10.20.310">
    <property type="entry name" value="membrane protein fhac"/>
    <property type="match status" value="1"/>
</dbReference>